<dbReference type="AlphaFoldDB" id="Q0F1X8"/>
<reference evidence="1 2" key="1">
    <citation type="submission" date="2006-09" db="EMBL/GenBank/DDBJ databases">
        <authorList>
            <person name="Emerson D."/>
            <person name="Ferriera S."/>
            <person name="Johnson J."/>
            <person name="Kravitz S."/>
            <person name="Halpern A."/>
            <person name="Remington K."/>
            <person name="Beeson K."/>
            <person name="Tran B."/>
            <person name="Rogers Y.-H."/>
            <person name="Friedman R."/>
            <person name="Venter J.C."/>
        </authorList>
    </citation>
    <scope>NUCLEOTIDE SEQUENCE [LARGE SCALE GENOMIC DNA]</scope>
    <source>
        <strain evidence="1 2">PV-1</strain>
    </source>
</reference>
<name>Q0F1X8_9PROT</name>
<comment type="caution">
    <text evidence="1">The sequence shown here is derived from an EMBL/GenBank/DDBJ whole genome shotgun (WGS) entry which is preliminary data.</text>
</comment>
<sequence>MKYLRAIVLIVLILAGCQTNGAGLKLAPGWSYQSLSAWKAITPNKMALSSGKDWLYISGERSQYSSEAGVIAIRLSSSRTHILVQGMRNANGIRLAPDGSLWIAEDDPKGVVWRMAEPDQFPSDQRVDPVELTSSYVSLAPFNSAGQFHHRAIAFSADGRFAYLADASAAGSLFRLELKSRTLAVYHSEKGWLAVNPDEATGSALTLGARAFAGIHDIERLPDGTLLLAESGSGQILQLHDDGKRPRIEPWLDNPSLSHPDDMSWDSARHWLWITDHGEQSVVWAWDGRKLHEIMRHPTSRFGGVLATDDAVYVNLQRGRYNPAMTLRLHEKHNTGSEDHA</sequence>
<dbReference type="InterPro" id="IPR011042">
    <property type="entry name" value="6-blade_b-propeller_TolB-like"/>
</dbReference>
<dbReference type="EMBL" id="AATS01000002">
    <property type="protein sequence ID" value="EAU55772.1"/>
    <property type="molecule type" value="Genomic_DNA"/>
</dbReference>
<dbReference type="Gene3D" id="2.120.10.30">
    <property type="entry name" value="TolB, C-terminal domain"/>
    <property type="match status" value="1"/>
</dbReference>
<organism evidence="1 2">
    <name type="scientific">Mariprofundus ferrooxydans PV-1</name>
    <dbReference type="NCBI Taxonomy" id="314345"/>
    <lineage>
        <taxon>Bacteria</taxon>
        <taxon>Pseudomonadati</taxon>
        <taxon>Pseudomonadota</taxon>
        <taxon>Candidatius Mariprofundia</taxon>
        <taxon>Mariprofundales</taxon>
        <taxon>Mariprofundaceae</taxon>
        <taxon>Mariprofundus</taxon>
    </lineage>
</organism>
<dbReference type="OrthoDB" id="5298237at2"/>
<dbReference type="SUPFAM" id="SSF75011">
    <property type="entry name" value="3-carboxy-cis,cis-mucoante lactonizing enzyme"/>
    <property type="match status" value="1"/>
</dbReference>
<gene>
    <name evidence="1" type="ORF">SPV1_02452</name>
</gene>
<keyword evidence="2" id="KW-1185">Reference proteome</keyword>
<proteinExistence type="predicted"/>
<evidence type="ECO:0000313" key="2">
    <source>
        <dbReference type="Proteomes" id="UP000005297"/>
    </source>
</evidence>
<dbReference type="STRING" id="314344.AL013_05450"/>
<dbReference type="HOGENOM" id="CLU_813291_0_0_0"/>
<dbReference type="RefSeq" id="WP_009850791.1">
    <property type="nucleotide sequence ID" value="NZ_DS022295.1"/>
</dbReference>
<accession>Q0F1X8</accession>
<dbReference type="Proteomes" id="UP000005297">
    <property type="component" value="Unassembled WGS sequence"/>
</dbReference>
<protein>
    <submittedName>
        <fullName evidence="1">Uncharacterized protein</fullName>
    </submittedName>
</protein>
<dbReference type="InParanoid" id="Q0F1X8"/>
<evidence type="ECO:0000313" key="1">
    <source>
        <dbReference type="EMBL" id="EAU55772.1"/>
    </source>
</evidence>
<dbReference type="PROSITE" id="PS51257">
    <property type="entry name" value="PROKAR_LIPOPROTEIN"/>
    <property type="match status" value="1"/>
</dbReference>